<dbReference type="EMBL" id="JAIZPD010000001">
    <property type="protein sequence ID" value="KAH0968447.1"/>
    <property type="molecule type" value="Genomic_DNA"/>
</dbReference>
<dbReference type="InterPro" id="IPR020846">
    <property type="entry name" value="MFS_dom"/>
</dbReference>
<keyword evidence="5 7" id="KW-0472">Membrane</keyword>
<dbReference type="Pfam" id="PF07690">
    <property type="entry name" value="MFS_1"/>
    <property type="match status" value="1"/>
</dbReference>
<dbReference type="GO" id="GO:0022857">
    <property type="term" value="F:transmembrane transporter activity"/>
    <property type="evidence" value="ECO:0007669"/>
    <property type="project" value="InterPro"/>
</dbReference>
<feature type="transmembrane region" description="Helical" evidence="7">
    <location>
        <begin position="110"/>
        <end position="128"/>
    </location>
</feature>
<dbReference type="Proteomes" id="UP000824596">
    <property type="component" value="Unassembled WGS sequence"/>
</dbReference>
<feature type="transmembrane region" description="Helical" evidence="7">
    <location>
        <begin position="42"/>
        <end position="68"/>
    </location>
</feature>
<comment type="subcellular location">
    <subcellularLocation>
        <location evidence="1">Membrane</location>
        <topology evidence="1">Multi-pass membrane protein</topology>
    </subcellularLocation>
</comment>
<accession>A0A9P8N7K4</accession>
<organism evidence="9 10">
    <name type="scientific">Hirsutella rhossiliensis</name>
    <dbReference type="NCBI Taxonomy" id="111463"/>
    <lineage>
        <taxon>Eukaryota</taxon>
        <taxon>Fungi</taxon>
        <taxon>Dikarya</taxon>
        <taxon>Ascomycota</taxon>
        <taxon>Pezizomycotina</taxon>
        <taxon>Sordariomycetes</taxon>
        <taxon>Hypocreomycetidae</taxon>
        <taxon>Hypocreales</taxon>
        <taxon>Ophiocordycipitaceae</taxon>
        <taxon>Hirsutella</taxon>
    </lineage>
</organism>
<reference evidence="9" key="1">
    <citation type="submission" date="2021-09" db="EMBL/GenBank/DDBJ databases">
        <title>A high-quality genome of the endoparasitic fungus Hirsutella rhossiliensis with a comparison of Hirsutella genomes reveals transposable elements contributing to genome size variation.</title>
        <authorList>
            <person name="Lin R."/>
            <person name="Jiao Y."/>
            <person name="Sun X."/>
            <person name="Ling J."/>
            <person name="Xie B."/>
            <person name="Cheng X."/>
        </authorList>
    </citation>
    <scope>NUCLEOTIDE SEQUENCE</scope>
    <source>
        <strain evidence="9">HR02</strain>
    </source>
</reference>
<name>A0A9P8N7K4_9HYPO</name>
<dbReference type="SUPFAM" id="SSF103473">
    <property type="entry name" value="MFS general substrate transporter"/>
    <property type="match status" value="1"/>
</dbReference>
<feature type="domain" description="Major facilitator superfamily (MFS) profile" evidence="8">
    <location>
        <begin position="45"/>
        <end position="534"/>
    </location>
</feature>
<sequence>MAHEPNERDPLIPRTGHRGGHAEDAGSCKALEQASLPSGARFYAIIVTLMLSCFLAALDTTIVATAIPAITDTFQSLSDVGWYGSVFFLTQTTFQATWGKAYGFYDLRTTLAVSIVVFLAGCVASAAAPSSAVVIAGRAIAGIGASGILGGVFTVIAFITDDTWRPVYMGIVGTTFGVASVVGPLLGGLLTSTASWRWMFWINLPIGGFALVALFVCFQTPKLAKDAQRRLPWTAVVRELDFTGNALVTAAAVLYLLAMEWGGTAKPWSSPPVVLALVFSGILTVALCLYERAMGDRALIPSRLFTQWPVWPNCIYTFFVSGVYFPLLYFLPIYFQAVQGVSPAVSAVRNIPLILGVSVFSIASTSFIGRTGLWKVPLVAGGLITLAGSVLLCLLDSDSTTAEWIGFQTCAGIGIGTAMEVPLVANQRSLPLQHIAATVGLTMFFELAGGVVFISAAQAIFANGLLRSLKQTAPNLDGLDVLHHGALRLGETFGDDAPAVLEAYINGFHGVFAMSLACAVVPVLVSLIVLSPFFSPRRKSFWT</sequence>
<keyword evidence="2" id="KW-0813">Transport</keyword>
<feature type="region of interest" description="Disordered" evidence="6">
    <location>
        <begin position="1"/>
        <end position="24"/>
    </location>
</feature>
<dbReference type="RefSeq" id="XP_044725960.1">
    <property type="nucleotide sequence ID" value="XM_044859560.1"/>
</dbReference>
<evidence type="ECO:0000256" key="6">
    <source>
        <dbReference type="SAM" id="MobiDB-lite"/>
    </source>
</evidence>
<evidence type="ECO:0000313" key="9">
    <source>
        <dbReference type="EMBL" id="KAH0968447.1"/>
    </source>
</evidence>
<feature type="transmembrane region" description="Helical" evidence="7">
    <location>
        <begin position="511"/>
        <end position="534"/>
    </location>
</feature>
<dbReference type="GeneID" id="68350218"/>
<gene>
    <name evidence="9" type="ORF">HRG_01089</name>
</gene>
<evidence type="ECO:0000256" key="2">
    <source>
        <dbReference type="ARBA" id="ARBA00022448"/>
    </source>
</evidence>
<evidence type="ECO:0000256" key="1">
    <source>
        <dbReference type="ARBA" id="ARBA00004141"/>
    </source>
</evidence>
<protein>
    <submittedName>
        <fullName evidence="9">Major facilitator superfamily domain-containing protein</fullName>
    </submittedName>
</protein>
<dbReference type="InterPro" id="IPR011701">
    <property type="entry name" value="MFS"/>
</dbReference>
<dbReference type="PANTHER" id="PTHR23501">
    <property type="entry name" value="MAJOR FACILITATOR SUPERFAMILY"/>
    <property type="match status" value="1"/>
</dbReference>
<feature type="transmembrane region" description="Helical" evidence="7">
    <location>
        <begin position="140"/>
        <end position="160"/>
    </location>
</feature>
<feature type="transmembrane region" description="Helical" evidence="7">
    <location>
        <begin position="376"/>
        <end position="392"/>
    </location>
</feature>
<dbReference type="Gene3D" id="1.20.1250.20">
    <property type="entry name" value="MFS general substrate transporter like domains"/>
    <property type="match status" value="1"/>
</dbReference>
<evidence type="ECO:0000259" key="8">
    <source>
        <dbReference type="PROSITE" id="PS50850"/>
    </source>
</evidence>
<dbReference type="PANTHER" id="PTHR23501:SF177">
    <property type="entry name" value="MAJOR FACILITATOR SUPERFAMILY (MFS) PROFILE DOMAIN-CONTAINING PROTEIN-RELATED"/>
    <property type="match status" value="1"/>
</dbReference>
<evidence type="ECO:0000313" key="10">
    <source>
        <dbReference type="Proteomes" id="UP000824596"/>
    </source>
</evidence>
<evidence type="ECO:0000256" key="5">
    <source>
        <dbReference type="ARBA" id="ARBA00023136"/>
    </source>
</evidence>
<feature type="transmembrane region" description="Helical" evidence="7">
    <location>
        <begin position="435"/>
        <end position="461"/>
    </location>
</feature>
<evidence type="ECO:0000256" key="4">
    <source>
        <dbReference type="ARBA" id="ARBA00022989"/>
    </source>
</evidence>
<keyword evidence="10" id="KW-1185">Reference proteome</keyword>
<keyword evidence="3 7" id="KW-0812">Transmembrane</keyword>
<feature type="transmembrane region" description="Helical" evidence="7">
    <location>
        <begin position="270"/>
        <end position="290"/>
    </location>
</feature>
<dbReference type="AlphaFoldDB" id="A0A9P8N7K4"/>
<feature type="transmembrane region" description="Helical" evidence="7">
    <location>
        <begin position="198"/>
        <end position="218"/>
    </location>
</feature>
<feature type="compositionally biased region" description="Basic and acidic residues" evidence="6">
    <location>
        <begin position="1"/>
        <end position="11"/>
    </location>
</feature>
<keyword evidence="4 7" id="KW-1133">Transmembrane helix</keyword>
<feature type="transmembrane region" description="Helical" evidence="7">
    <location>
        <begin position="351"/>
        <end position="369"/>
    </location>
</feature>
<feature type="transmembrane region" description="Helical" evidence="7">
    <location>
        <begin position="310"/>
        <end position="331"/>
    </location>
</feature>
<comment type="caution">
    <text evidence="9">The sequence shown here is derived from an EMBL/GenBank/DDBJ whole genome shotgun (WGS) entry which is preliminary data.</text>
</comment>
<evidence type="ECO:0000256" key="7">
    <source>
        <dbReference type="SAM" id="Phobius"/>
    </source>
</evidence>
<dbReference type="InterPro" id="IPR036259">
    <property type="entry name" value="MFS_trans_sf"/>
</dbReference>
<dbReference type="PRINTS" id="PR01036">
    <property type="entry name" value="TCRTETB"/>
</dbReference>
<dbReference type="CDD" id="cd17502">
    <property type="entry name" value="MFS_Azr1_MDR_like"/>
    <property type="match status" value="1"/>
</dbReference>
<evidence type="ECO:0000256" key="3">
    <source>
        <dbReference type="ARBA" id="ARBA00022692"/>
    </source>
</evidence>
<dbReference type="GO" id="GO:0005886">
    <property type="term" value="C:plasma membrane"/>
    <property type="evidence" value="ECO:0007669"/>
    <property type="project" value="TreeGrafter"/>
</dbReference>
<dbReference type="PROSITE" id="PS50850">
    <property type="entry name" value="MFS"/>
    <property type="match status" value="1"/>
</dbReference>
<feature type="transmembrane region" description="Helical" evidence="7">
    <location>
        <begin position="404"/>
        <end position="423"/>
    </location>
</feature>
<feature type="transmembrane region" description="Helical" evidence="7">
    <location>
        <begin position="167"/>
        <end position="186"/>
    </location>
</feature>
<feature type="transmembrane region" description="Helical" evidence="7">
    <location>
        <begin position="80"/>
        <end position="98"/>
    </location>
</feature>
<proteinExistence type="predicted"/>
<feature type="transmembrane region" description="Helical" evidence="7">
    <location>
        <begin position="239"/>
        <end position="258"/>
    </location>
</feature>
<dbReference type="OrthoDB" id="10021397at2759"/>